<reference evidence="7 8" key="1">
    <citation type="submission" date="2019-03" db="EMBL/GenBank/DDBJ databases">
        <title>Genomic Encyclopedia of Archaeal and Bacterial Type Strains, Phase II (KMG-II): from individual species to whole genera.</title>
        <authorList>
            <person name="Goeker M."/>
        </authorList>
    </citation>
    <scope>NUCLEOTIDE SEQUENCE [LARGE SCALE GENOMIC DNA]</scope>
    <source>
        <strain evidence="7 8">ATCC 35214</strain>
    </source>
</reference>
<dbReference type="OrthoDB" id="9796140at2"/>
<dbReference type="NCBIfam" id="TIGR00250">
    <property type="entry name" value="RNAse_H_YqgF"/>
    <property type="match status" value="1"/>
</dbReference>
<dbReference type="PANTHER" id="PTHR33317:SF4">
    <property type="entry name" value="POLYNUCLEOTIDYL TRANSFERASE, RIBONUCLEASE H-LIKE SUPERFAMILY PROTEIN"/>
    <property type="match status" value="1"/>
</dbReference>
<dbReference type="HAMAP" id="MF_00651">
    <property type="entry name" value="Nuclease_YqgF"/>
    <property type="match status" value="1"/>
</dbReference>
<dbReference type="GO" id="GO:0000967">
    <property type="term" value="P:rRNA 5'-end processing"/>
    <property type="evidence" value="ECO:0007669"/>
    <property type="project" value="UniProtKB-UniRule"/>
</dbReference>
<comment type="function">
    <text evidence="5">Could be a nuclease involved in processing of the 5'-end of pre-16S rRNA.</text>
</comment>
<gene>
    <name evidence="7" type="ORF">BCF59_0573</name>
</gene>
<organism evidence="7 8">
    <name type="scientific">Mycoplasmopsis mustelae</name>
    <dbReference type="NCBI Taxonomy" id="171289"/>
    <lineage>
        <taxon>Bacteria</taxon>
        <taxon>Bacillati</taxon>
        <taxon>Mycoplasmatota</taxon>
        <taxon>Mycoplasmoidales</taxon>
        <taxon>Metamycoplasmataceae</taxon>
        <taxon>Mycoplasmopsis</taxon>
    </lineage>
</organism>
<dbReference type="InterPro" id="IPR006641">
    <property type="entry name" value="YqgF/RNaseH-like_dom"/>
</dbReference>
<dbReference type="SUPFAM" id="SSF53098">
    <property type="entry name" value="Ribonuclease H-like"/>
    <property type="match status" value="1"/>
</dbReference>
<proteinExistence type="inferred from homology"/>
<evidence type="ECO:0000256" key="2">
    <source>
        <dbReference type="ARBA" id="ARBA00022517"/>
    </source>
</evidence>
<dbReference type="InterPro" id="IPR037027">
    <property type="entry name" value="YqgF/RNaseH-like_dom_sf"/>
</dbReference>
<dbReference type="GO" id="GO:0016788">
    <property type="term" value="F:hydrolase activity, acting on ester bonds"/>
    <property type="evidence" value="ECO:0007669"/>
    <property type="project" value="UniProtKB-UniRule"/>
</dbReference>
<dbReference type="InterPro" id="IPR005227">
    <property type="entry name" value="YqgF"/>
</dbReference>
<keyword evidence="2 5" id="KW-0690">Ribosome biogenesis</keyword>
<dbReference type="AlphaFoldDB" id="A0A4R7UCA1"/>
<sequence>MRKLAFDLGTKSCGFAITDENEIIASGLENFQMSECDFHAVIKRVEYFLSIYPIDGFVIGYPLKISGEKSERTLMVEEFTKMLIQRFQIPYIYVNEQYTTKKAEATLISAGYTRQKRKQYKDKLAAVLILQDYLDYYKHKFNYVI</sequence>
<dbReference type="Proteomes" id="UP000295757">
    <property type="component" value="Unassembled WGS sequence"/>
</dbReference>
<dbReference type="GO" id="GO:0004518">
    <property type="term" value="F:nuclease activity"/>
    <property type="evidence" value="ECO:0007669"/>
    <property type="project" value="UniProtKB-KW"/>
</dbReference>
<evidence type="ECO:0000313" key="8">
    <source>
        <dbReference type="Proteomes" id="UP000295757"/>
    </source>
</evidence>
<dbReference type="GO" id="GO:0005829">
    <property type="term" value="C:cytosol"/>
    <property type="evidence" value="ECO:0007669"/>
    <property type="project" value="TreeGrafter"/>
</dbReference>
<name>A0A4R7UCA1_9BACT</name>
<comment type="subcellular location">
    <subcellularLocation>
        <location evidence="5">Cytoplasm</location>
    </subcellularLocation>
</comment>
<dbReference type="CDD" id="cd16964">
    <property type="entry name" value="YqgF"/>
    <property type="match status" value="1"/>
</dbReference>
<dbReference type="Pfam" id="PF03652">
    <property type="entry name" value="RuvX"/>
    <property type="match status" value="1"/>
</dbReference>
<dbReference type="InterPro" id="IPR012337">
    <property type="entry name" value="RNaseH-like_sf"/>
</dbReference>
<protein>
    <recommendedName>
        <fullName evidence="5">Putative pre-16S rRNA nuclease</fullName>
        <ecNumber evidence="5">3.1.-.-</ecNumber>
    </recommendedName>
</protein>
<comment type="similarity">
    <text evidence="5">Belongs to the YqgF HJR family.</text>
</comment>
<evidence type="ECO:0000313" key="7">
    <source>
        <dbReference type="EMBL" id="TDV23581.1"/>
    </source>
</evidence>
<evidence type="ECO:0000256" key="4">
    <source>
        <dbReference type="ARBA" id="ARBA00022801"/>
    </source>
</evidence>
<keyword evidence="8" id="KW-1185">Reference proteome</keyword>
<dbReference type="Gene3D" id="3.30.420.140">
    <property type="entry name" value="YqgF/RNase H-like domain"/>
    <property type="match status" value="1"/>
</dbReference>
<feature type="domain" description="YqgF/RNase H-like" evidence="6">
    <location>
        <begin position="1"/>
        <end position="103"/>
    </location>
</feature>
<dbReference type="EMBL" id="SOCN01000002">
    <property type="protein sequence ID" value="TDV23581.1"/>
    <property type="molecule type" value="Genomic_DNA"/>
</dbReference>
<comment type="caution">
    <text evidence="7">The sequence shown here is derived from an EMBL/GenBank/DDBJ whole genome shotgun (WGS) entry which is preliminary data.</text>
</comment>
<accession>A0A4R7UCA1</accession>
<evidence type="ECO:0000259" key="6">
    <source>
        <dbReference type="SMART" id="SM00732"/>
    </source>
</evidence>
<evidence type="ECO:0000256" key="5">
    <source>
        <dbReference type="HAMAP-Rule" id="MF_00651"/>
    </source>
</evidence>
<keyword evidence="3 5" id="KW-0540">Nuclease</keyword>
<keyword evidence="1 5" id="KW-0963">Cytoplasm</keyword>
<keyword evidence="4 5" id="KW-0378">Hydrolase</keyword>
<evidence type="ECO:0000256" key="3">
    <source>
        <dbReference type="ARBA" id="ARBA00022722"/>
    </source>
</evidence>
<evidence type="ECO:0000256" key="1">
    <source>
        <dbReference type="ARBA" id="ARBA00022490"/>
    </source>
</evidence>
<dbReference type="RefSeq" id="WP_134111038.1">
    <property type="nucleotide sequence ID" value="NZ_SOCN01000002.1"/>
</dbReference>
<dbReference type="SMART" id="SM00732">
    <property type="entry name" value="YqgFc"/>
    <property type="match status" value="1"/>
</dbReference>
<dbReference type="PANTHER" id="PTHR33317">
    <property type="entry name" value="POLYNUCLEOTIDYL TRANSFERASE, RIBONUCLEASE H-LIKE SUPERFAMILY PROTEIN"/>
    <property type="match status" value="1"/>
</dbReference>
<dbReference type="EC" id="3.1.-.-" evidence="5"/>